<sequence length="305" mass="34012">MTDEILISGLDASVNFVRHLPGGRGAFEARYVSRKDEYFIVYLSSHAGCDKACRMCHLTQMGQTDMTPATLEDYLSQARRVMMHYAELEHDGRPPADYVNFNFMARGEPFANPIVLSAFPVLDNDLRQIAADAGIGRAQLNLSTIMPLEIAGRDLKEIIGPNRRGVNVYYSLYSMDKDFRKRWLPKAMDPMIALTMLAEWQMSGEGGEVVLHWPFIAGANDSEEDVEKIIRAVRMVGLKTRFNLVRYNPFSAAQGVESDGIIMRRNLRLLGDAFGDPRTQIVPRVGGDVKASCGMFVNDGEPALA</sequence>
<dbReference type="GO" id="GO:0008173">
    <property type="term" value="F:RNA methyltransferase activity"/>
    <property type="evidence" value="ECO:0007669"/>
    <property type="project" value="InterPro"/>
</dbReference>
<dbReference type="Proteomes" id="UP001057427">
    <property type="component" value="Segment"/>
</dbReference>
<evidence type="ECO:0000256" key="2">
    <source>
        <dbReference type="ARBA" id="ARBA00022485"/>
    </source>
</evidence>
<organism evidence="4 5">
    <name type="scientific">Brevundimonas phage vB_BgoS-Bajun</name>
    <dbReference type="NCBI Taxonomy" id="2948594"/>
    <lineage>
        <taxon>Viruses</taxon>
        <taxon>Duplodnaviria</taxon>
        <taxon>Heunggongvirae</taxon>
        <taxon>Uroviricota</taxon>
        <taxon>Caudoviricetes</taxon>
        <taxon>Dolichocephalovirinae</taxon>
    </lineage>
</organism>
<keyword evidence="2" id="KW-0411">Iron-sulfur</keyword>
<protein>
    <submittedName>
        <fullName evidence="4">Methyltransferase</fullName>
    </submittedName>
</protein>
<evidence type="ECO:0000256" key="1">
    <source>
        <dbReference type="ARBA" id="ARBA00001966"/>
    </source>
</evidence>
<keyword evidence="3" id="KW-0808">Transferase</keyword>
<gene>
    <name evidence="4" type="ORF">BAJUN_01320</name>
</gene>
<keyword evidence="2" id="KW-0408">Iron</keyword>
<keyword evidence="4" id="KW-0489">Methyltransferase</keyword>
<evidence type="ECO:0000256" key="3">
    <source>
        <dbReference type="ARBA" id="ARBA00022679"/>
    </source>
</evidence>
<comment type="cofactor">
    <cofactor evidence="1">
        <name>[4Fe-4S] cluster</name>
        <dbReference type="ChEBI" id="CHEBI:49883"/>
    </cofactor>
</comment>
<dbReference type="GO" id="GO:0051539">
    <property type="term" value="F:4 iron, 4 sulfur cluster binding"/>
    <property type="evidence" value="ECO:0007669"/>
    <property type="project" value="UniProtKB-KW"/>
</dbReference>
<keyword evidence="5" id="KW-1185">Reference proteome</keyword>
<dbReference type="PIRSF" id="PIRSF006004">
    <property type="entry name" value="CHP00048"/>
    <property type="match status" value="1"/>
</dbReference>
<dbReference type="InterPro" id="IPR013785">
    <property type="entry name" value="Aldolase_TIM"/>
</dbReference>
<keyword evidence="2" id="KW-0004">4Fe-4S</keyword>
<accession>A0A9E7N713</accession>
<name>A0A9E7N713_9CAUD</name>
<reference evidence="4" key="1">
    <citation type="submission" date="2022-05" db="EMBL/GenBank/DDBJ databases">
        <authorList>
            <person name="Friedrich I."/>
            <person name="Poehlein A."/>
            <person name="Schneider D."/>
            <person name="Hertel R."/>
            <person name="Daniel R."/>
        </authorList>
    </citation>
    <scope>NUCLEOTIDE SEQUENCE</scope>
</reference>
<dbReference type="Gene3D" id="3.20.20.70">
    <property type="entry name" value="Aldolase class I"/>
    <property type="match status" value="1"/>
</dbReference>
<evidence type="ECO:0000313" key="4">
    <source>
        <dbReference type="EMBL" id="UTC29762.1"/>
    </source>
</evidence>
<evidence type="ECO:0000313" key="5">
    <source>
        <dbReference type="Proteomes" id="UP001057427"/>
    </source>
</evidence>
<dbReference type="PANTHER" id="PTHR30544:SF8">
    <property type="entry name" value="RADICAL SAM SUPERFAMILY PROTEIN"/>
    <property type="match status" value="1"/>
</dbReference>
<dbReference type="GO" id="GO:0070475">
    <property type="term" value="P:rRNA base methylation"/>
    <property type="evidence" value="ECO:0007669"/>
    <property type="project" value="TreeGrafter"/>
</dbReference>
<dbReference type="GO" id="GO:0030488">
    <property type="term" value="P:tRNA methylation"/>
    <property type="evidence" value="ECO:0007669"/>
    <property type="project" value="TreeGrafter"/>
</dbReference>
<dbReference type="EMBL" id="ON529858">
    <property type="protein sequence ID" value="UTC29762.1"/>
    <property type="molecule type" value="Genomic_DNA"/>
</dbReference>
<dbReference type="InterPro" id="IPR040072">
    <property type="entry name" value="Methyltransferase_A"/>
</dbReference>
<proteinExistence type="predicted"/>
<dbReference type="PANTHER" id="PTHR30544">
    <property type="entry name" value="23S RRNA METHYLTRANSFERASE"/>
    <property type="match status" value="1"/>
</dbReference>
<keyword evidence="2" id="KW-0479">Metal-binding</keyword>
<dbReference type="InterPro" id="IPR004383">
    <property type="entry name" value="rRNA_lsu_MTrfase_RlmN/Cfr"/>
</dbReference>